<evidence type="ECO:0000256" key="5">
    <source>
        <dbReference type="ARBA" id="ARBA00022741"/>
    </source>
</evidence>
<dbReference type="GO" id="GO:0016020">
    <property type="term" value="C:membrane"/>
    <property type="evidence" value="ECO:0007669"/>
    <property type="project" value="UniProtKB-SubCell"/>
</dbReference>
<feature type="domain" description="ABC transmembrane type-1" evidence="12">
    <location>
        <begin position="150"/>
        <end position="347"/>
    </location>
</feature>
<dbReference type="Pfam" id="PF00664">
    <property type="entry name" value="ABC_membrane"/>
    <property type="match status" value="2"/>
</dbReference>
<evidence type="ECO:0000313" key="13">
    <source>
        <dbReference type="Proteomes" id="UP000504635"/>
    </source>
</evidence>
<keyword evidence="2" id="KW-0813">Transport</keyword>
<dbReference type="GO" id="GO:0016887">
    <property type="term" value="F:ATP hydrolysis activity"/>
    <property type="evidence" value="ECO:0007669"/>
    <property type="project" value="InterPro"/>
</dbReference>
<feature type="transmembrane region" description="Helical" evidence="10">
    <location>
        <begin position="672"/>
        <end position="691"/>
    </location>
</feature>
<gene>
    <name evidence="14" type="primary">LOC115874738</name>
</gene>
<dbReference type="GO" id="GO:0140359">
    <property type="term" value="F:ABC-type transporter activity"/>
    <property type="evidence" value="ECO:0007669"/>
    <property type="project" value="InterPro"/>
</dbReference>
<dbReference type="InterPro" id="IPR044746">
    <property type="entry name" value="ABCC_6TM_D1"/>
</dbReference>
<dbReference type="InterPro" id="IPR027417">
    <property type="entry name" value="P-loop_NTPase"/>
</dbReference>
<evidence type="ECO:0000259" key="12">
    <source>
        <dbReference type="PROSITE" id="PS50929"/>
    </source>
</evidence>
<dbReference type="KEGG" id="soy:115874738"/>
<dbReference type="FunFam" id="1.20.1560.10:FF:000014">
    <property type="entry name" value="Multidrug resistance-associated protein member 4"/>
    <property type="match status" value="1"/>
</dbReference>
<dbReference type="GeneID" id="115874738"/>
<evidence type="ECO:0000256" key="10">
    <source>
        <dbReference type="SAM" id="Phobius"/>
    </source>
</evidence>
<evidence type="ECO:0000256" key="8">
    <source>
        <dbReference type="ARBA" id="ARBA00023136"/>
    </source>
</evidence>
<comment type="subcellular location">
    <subcellularLocation>
        <location evidence="1">Membrane</location>
        <topology evidence="1">Multi-pass membrane protein</topology>
    </subcellularLocation>
</comment>
<keyword evidence="3 10" id="KW-0812">Transmembrane</keyword>
<dbReference type="PROSITE" id="PS50929">
    <property type="entry name" value="ABC_TM1F"/>
    <property type="match status" value="2"/>
</dbReference>
<dbReference type="FunFam" id="1.20.1560.10:FF:000006">
    <property type="entry name" value="ATP-binding cassette, sub-family C (CFTR/MRP), member 9"/>
    <property type="match status" value="1"/>
</dbReference>
<keyword evidence="6" id="KW-0067">ATP-binding</keyword>
<feature type="transmembrane region" description="Helical" evidence="10">
    <location>
        <begin position="923"/>
        <end position="944"/>
    </location>
</feature>
<dbReference type="InterPro" id="IPR050173">
    <property type="entry name" value="ABC_transporter_C-like"/>
</dbReference>
<name>A0A6J2X4D2_SITOR</name>
<dbReference type="FunFam" id="3.40.50.300:FF:000163">
    <property type="entry name" value="Multidrug resistance-associated protein member 4"/>
    <property type="match status" value="1"/>
</dbReference>
<dbReference type="CDD" id="cd18579">
    <property type="entry name" value="ABC_6TM_ABCC_D1"/>
    <property type="match status" value="1"/>
</dbReference>
<keyword evidence="5" id="KW-0547">Nucleotide-binding</keyword>
<dbReference type="GO" id="GO:0005524">
    <property type="term" value="F:ATP binding"/>
    <property type="evidence" value="ECO:0007669"/>
    <property type="project" value="UniProtKB-KW"/>
</dbReference>
<evidence type="ECO:0000256" key="7">
    <source>
        <dbReference type="ARBA" id="ARBA00022989"/>
    </source>
</evidence>
<dbReference type="PROSITE" id="PS00211">
    <property type="entry name" value="ABC_TRANSPORTER_1"/>
    <property type="match status" value="1"/>
</dbReference>
<dbReference type="CDD" id="cd03250">
    <property type="entry name" value="ABCC_MRP_domain1"/>
    <property type="match status" value="1"/>
</dbReference>
<feature type="domain" description="ABC transporter" evidence="11">
    <location>
        <begin position="1013"/>
        <end position="1240"/>
    </location>
</feature>
<dbReference type="OrthoDB" id="6500128at2759"/>
<feature type="transmembrane region" description="Helical" evidence="10">
    <location>
        <begin position="738"/>
        <end position="756"/>
    </location>
</feature>
<dbReference type="AlphaFoldDB" id="A0A6J2X4D2"/>
<keyword evidence="8 10" id="KW-0472">Membrane</keyword>
<evidence type="ECO:0000256" key="9">
    <source>
        <dbReference type="SAM" id="MobiDB-lite"/>
    </source>
</evidence>
<feature type="compositionally biased region" description="Basic and acidic residues" evidence="9">
    <location>
        <begin position="624"/>
        <end position="639"/>
    </location>
</feature>
<dbReference type="InterPro" id="IPR003593">
    <property type="entry name" value="AAA+_ATPase"/>
</dbReference>
<dbReference type="Gene3D" id="1.20.1560.10">
    <property type="entry name" value="ABC transporter type 1, transmembrane domain"/>
    <property type="match status" value="2"/>
</dbReference>
<dbReference type="PANTHER" id="PTHR24223">
    <property type="entry name" value="ATP-BINDING CASSETTE SUB-FAMILY C"/>
    <property type="match status" value="1"/>
</dbReference>
<keyword evidence="7 10" id="KW-1133">Transmembrane helix</keyword>
<proteinExistence type="predicted"/>
<dbReference type="Pfam" id="PF00005">
    <property type="entry name" value="ABC_tran"/>
    <property type="match status" value="2"/>
</dbReference>
<dbReference type="InterPro" id="IPR036640">
    <property type="entry name" value="ABC1_TM_sf"/>
</dbReference>
<evidence type="ECO:0000256" key="2">
    <source>
        <dbReference type="ARBA" id="ARBA00022448"/>
    </source>
</evidence>
<sequence>MDHVGVVKRKQNARERANVASKLTFTYTRGLFKRSWKKDLEEDDLYDVVRSCEAKKNGDKFEKEWRGHVSKGKTSILPVMWRCFGWQYIFLGALNLSWKLVSSIYEPEAISKFVSYFDPKQTTITFQDAIFYAGVKIGLKFGHALYLQNYFIYVQQLAIRIRTSFCSLVYRKALKLTPTAMNEISLGNVITIITKDVMVFEHNMMLFNDMWIELIRLAVVCYLLYNKMGVTGFVGVGVLLIIVPVQIYVAKLIKNMRLDLCKKTDERLQTTQETLSAMKIIKMYTWERIFSGKVEERRRLEMTFLMRSLYLRTANFIVGMLMSKVGFYALIMTYIYVNKTANAGVIFYAMKVFGDIRQSIAILIPFGLGRGAELFAATQRINKVLGAEELDEHEHHTMGKPRVKLSNVDVNIKENPILKNISVELKPGLTIVTGPLGCGKSSLLKLFLKDYPISDGKILSEATFSYSSQDPWLFPSSIKQNIIFGEPYNEERYREVVRVCALQYDFNMFDKGDETIVADRGINLSGGQQARINLARAIYKISDVYLLDDPLHALDPKVQDYIFQNCIQQFLKDEICVLVTHNLKHKNSADTLIVMKEGEVKYEGRPAEVKVDIIKEIELEENEEHQKKEEEDENDKATENSKLIKRKPGGRKKVYSEVKKTGKVEFAVFRKYFAFGGGFLVFLAITLLFLGSEFTESYASRLLTNWINLEQKASNVGAGNETAMHSQPFIKLQEKASFTLKLYSGMILGSVVLDLLKQWLFINFSRKASVNLHNTMIEKLTTAKMTFYDNYFIGNILNRFSQDLTKVDEHLPHTVNHFVRVVLSVGGIVALVSSVNWRFLIPAGVLVVLLALLQRVYQPAARSLKRLESATRSPLIGHLNATMEGVTTIRASKAQKILVEEFDRHQDLYTSAHYMSFCIKRAFGFFMDMLSTIFVTIIIGKLLFYNTGEAGADVGLAITKASALAMLVQFALLQWSDLENDMTSVERVLEYTEVPQDNYQGDKPDNWPLKGSVMYNSVSLTYKSEKVLKDISFEIKPKQKIGIVGRTGAGKSSIISTLFRLYDYEGTILIDGLNIKTVDLEYLRNHISIIPQDPLLFQGTIRQNIDPYDKFTDKEIWDTLEKVHMRDHINSLELTITDHGSNFSTGQRQLICLARAIIKKNKIVVLDEATANMDPETEVQAQAAIRRNFAECTVFIIAHRLQSVIECDKIIVMDQGKIVEFDNPLNLIENKKSHFAQMLATDGSYSAEK</sequence>
<dbReference type="CDD" id="cd18580">
    <property type="entry name" value="ABC_6TM_ABCC_D2"/>
    <property type="match status" value="1"/>
</dbReference>
<dbReference type="InParanoid" id="A0A6J2X4D2"/>
<dbReference type="SUPFAM" id="SSF52540">
    <property type="entry name" value="P-loop containing nucleoside triphosphate hydrolases"/>
    <property type="match status" value="2"/>
</dbReference>
<evidence type="ECO:0000313" key="14">
    <source>
        <dbReference type="RefSeq" id="XP_030745870.1"/>
    </source>
</evidence>
<evidence type="ECO:0000256" key="1">
    <source>
        <dbReference type="ARBA" id="ARBA00004141"/>
    </source>
</evidence>
<evidence type="ECO:0000259" key="11">
    <source>
        <dbReference type="PROSITE" id="PS50893"/>
    </source>
</evidence>
<dbReference type="InterPro" id="IPR011527">
    <property type="entry name" value="ABC1_TM_dom"/>
</dbReference>
<evidence type="ECO:0000256" key="3">
    <source>
        <dbReference type="ARBA" id="ARBA00022692"/>
    </source>
</evidence>
<evidence type="ECO:0000256" key="6">
    <source>
        <dbReference type="ARBA" id="ARBA00022840"/>
    </source>
</evidence>
<dbReference type="SMART" id="SM00382">
    <property type="entry name" value="AAA"/>
    <property type="match status" value="2"/>
</dbReference>
<keyword evidence="13" id="KW-1185">Reference proteome</keyword>
<dbReference type="PANTHER" id="PTHR24223:SF448">
    <property type="entry name" value="FI20146P1-RELATED"/>
    <property type="match status" value="1"/>
</dbReference>
<protein>
    <submittedName>
        <fullName evidence="14">Probable multidrug resistance-associated protein lethal(2)03659</fullName>
    </submittedName>
</protein>
<feature type="domain" description="ABC transmembrane type-1" evidence="12">
    <location>
        <begin position="683"/>
        <end position="980"/>
    </location>
</feature>
<accession>A0A6J2X4D2</accession>
<dbReference type="Proteomes" id="UP000504635">
    <property type="component" value="Unplaced"/>
</dbReference>
<feature type="transmembrane region" description="Helical" evidence="10">
    <location>
        <begin position="309"/>
        <end position="336"/>
    </location>
</feature>
<dbReference type="PROSITE" id="PS50893">
    <property type="entry name" value="ABC_TRANSPORTER_2"/>
    <property type="match status" value="2"/>
</dbReference>
<organism evidence="13 14">
    <name type="scientific">Sitophilus oryzae</name>
    <name type="common">Rice weevil</name>
    <name type="synonym">Curculio oryzae</name>
    <dbReference type="NCBI Taxonomy" id="7048"/>
    <lineage>
        <taxon>Eukaryota</taxon>
        <taxon>Metazoa</taxon>
        <taxon>Ecdysozoa</taxon>
        <taxon>Arthropoda</taxon>
        <taxon>Hexapoda</taxon>
        <taxon>Insecta</taxon>
        <taxon>Pterygota</taxon>
        <taxon>Neoptera</taxon>
        <taxon>Endopterygota</taxon>
        <taxon>Coleoptera</taxon>
        <taxon>Polyphaga</taxon>
        <taxon>Cucujiformia</taxon>
        <taxon>Curculionidae</taxon>
        <taxon>Dryophthorinae</taxon>
        <taxon>Sitophilus</taxon>
    </lineage>
</organism>
<reference evidence="14" key="1">
    <citation type="submission" date="2025-08" db="UniProtKB">
        <authorList>
            <consortium name="RefSeq"/>
        </authorList>
    </citation>
    <scope>IDENTIFICATION</scope>
    <source>
        <tissue evidence="14">Gonads</tissue>
    </source>
</reference>
<feature type="domain" description="ABC transporter" evidence="11">
    <location>
        <begin position="403"/>
        <end position="622"/>
    </location>
</feature>
<feature type="transmembrane region" description="Helical" evidence="10">
    <location>
        <begin position="839"/>
        <end position="857"/>
    </location>
</feature>
<feature type="region of interest" description="Disordered" evidence="9">
    <location>
        <begin position="622"/>
        <end position="643"/>
    </location>
</feature>
<dbReference type="RefSeq" id="XP_030745870.1">
    <property type="nucleotide sequence ID" value="XM_030890010.1"/>
</dbReference>
<dbReference type="InterPro" id="IPR017871">
    <property type="entry name" value="ABC_transporter-like_CS"/>
</dbReference>
<evidence type="ECO:0000256" key="4">
    <source>
        <dbReference type="ARBA" id="ARBA00022737"/>
    </source>
</evidence>
<dbReference type="InterPro" id="IPR044726">
    <property type="entry name" value="ABCC_6TM_D2"/>
</dbReference>
<keyword evidence="4" id="KW-0677">Repeat</keyword>
<dbReference type="Gene3D" id="3.40.50.300">
    <property type="entry name" value="P-loop containing nucleotide triphosphate hydrolases"/>
    <property type="match status" value="2"/>
</dbReference>
<dbReference type="CDD" id="cd03244">
    <property type="entry name" value="ABCC_MRP_domain2"/>
    <property type="match status" value="1"/>
</dbReference>
<dbReference type="SUPFAM" id="SSF90123">
    <property type="entry name" value="ABC transporter transmembrane region"/>
    <property type="match status" value="2"/>
</dbReference>
<dbReference type="FunFam" id="3.40.50.300:FF:000973">
    <property type="entry name" value="Multidrug resistance-associated protein 4"/>
    <property type="match status" value="1"/>
</dbReference>
<feature type="transmembrane region" description="Helical" evidence="10">
    <location>
        <begin position="231"/>
        <end position="253"/>
    </location>
</feature>
<dbReference type="InterPro" id="IPR003439">
    <property type="entry name" value="ABC_transporter-like_ATP-bd"/>
</dbReference>